<dbReference type="PANTHER" id="PTHR33985:SF2">
    <property type="entry name" value="EXPRESSED PROTEIN"/>
    <property type="match status" value="1"/>
</dbReference>
<dbReference type="PANTHER" id="PTHR33985">
    <property type="entry name" value="OS02G0491300 PROTEIN-RELATED"/>
    <property type="match status" value="1"/>
</dbReference>
<reference evidence="5 6" key="1">
    <citation type="submission" date="2020-10" db="EMBL/GenBank/DDBJ databases">
        <title>The Coptis chinensis genome and diversification of protoberbering-type alkaloids.</title>
        <authorList>
            <person name="Wang B."/>
            <person name="Shu S."/>
            <person name="Song C."/>
            <person name="Liu Y."/>
        </authorList>
    </citation>
    <scope>NUCLEOTIDE SEQUENCE [LARGE SCALE GENOMIC DNA]</scope>
    <source>
        <strain evidence="5">HL-2020</strain>
        <tissue evidence="5">Leaf</tissue>
    </source>
</reference>
<evidence type="ECO:0000313" key="5">
    <source>
        <dbReference type="EMBL" id="KAF9594534.1"/>
    </source>
</evidence>
<sequence length="487" mass="52162">MVIRKFLFHLITILALLIIIIPNISYDESSSSTTTTTTIDDSSSSSSSSSPPSDFSKNIDDSSSATTAFSPPAAEPPSSSSNGNNVQSPMAHLESILTTLPPSDFSATTTFSPPPAEPPSSSSNGNSNSKEVQSPMAHLESILTTLGFQELAAAVPSLSDSAYYTWNGPSTVFAPTDDSIRSCIGSGSVSSSCSVPQILREHIVPGIFSYDYLNKLAFGTKLETMSTGRCITVTTASSTTTNNNNHDSSSSSNNDTSTIVYIGGVEITHPDFFNNGLVVVHRLEGFISPVSPLSCNIERMNSFSFPPLRQTDNNNNRTSPISSSSQSSNNPQNTSPALMRLMLKDVMLRLHYNGFSILSQALKAKYPEIVNLQNMTVFALDDASIFSGGHAYLSNFRFHIVPNKMMLSSDLMRLPTGTSLPTLDPGKSLKVSSGNDSVIAFLTLVVILFLINCGIAYGEPADPTRKFPAVFGEAHDEIDINPSQLSF</sequence>
<evidence type="ECO:0000259" key="4">
    <source>
        <dbReference type="PROSITE" id="PS50213"/>
    </source>
</evidence>
<evidence type="ECO:0000256" key="2">
    <source>
        <dbReference type="SAM" id="MobiDB-lite"/>
    </source>
</evidence>
<dbReference type="InterPro" id="IPR052806">
    <property type="entry name" value="Fasciclin-like_AGP"/>
</dbReference>
<dbReference type="InterPro" id="IPR036378">
    <property type="entry name" value="FAS1_dom_sf"/>
</dbReference>
<proteinExistence type="inferred from homology"/>
<evidence type="ECO:0000256" key="1">
    <source>
        <dbReference type="ARBA" id="ARBA00007843"/>
    </source>
</evidence>
<feature type="transmembrane region" description="Helical" evidence="3">
    <location>
        <begin position="7"/>
        <end position="26"/>
    </location>
</feature>
<dbReference type="OrthoDB" id="1732413at2759"/>
<dbReference type="PROSITE" id="PS50213">
    <property type="entry name" value="FAS1"/>
    <property type="match status" value="1"/>
</dbReference>
<organism evidence="5 6">
    <name type="scientific">Coptis chinensis</name>
    <dbReference type="NCBI Taxonomy" id="261450"/>
    <lineage>
        <taxon>Eukaryota</taxon>
        <taxon>Viridiplantae</taxon>
        <taxon>Streptophyta</taxon>
        <taxon>Embryophyta</taxon>
        <taxon>Tracheophyta</taxon>
        <taxon>Spermatophyta</taxon>
        <taxon>Magnoliopsida</taxon>
        <taxon>Ranunculales</taxon>
        <taxon>Ranunculaceae</taxon>
        <taxon>Coptidoideae</taxon>
        <taxon>Coptis</taxon>
    </lineage>
</organism>
<feature type="region of interest" description="Disordered" evidence="2">
    <location>
        <begin position="28"/>
        <end position="88"/>
    </location>
</feature>
<feature type="region of interest" description="Disordered" evidence="2">
    <location>
        <begin position="306"/>
        <end position="335"/>
    </location>
</feature>
<feature type="region of interest" description="Disordered" evidence="2">
    <location>
        <begin position="104"/>
        <end position="135"/>
    </location>
</feature>
<dbReference type="SUPFAM" id="SSF82153">
    <property type="entry name" value="FAS1 domain"/>
    <property type="match status" value="2"/>
</dbReference>
<keyword evidence="3" id="KW-0812">Transmembrane</keyword>
<dbReference type="Gene3D" id="2.30.180.10">
    <property type="entry name" value="FAS1 domain"/>
    <property type="match status" value="1"/>
</dbReference>
<dbReference type="Pfam" id="PF02469">
    <property type="entry name" value="Fasciclin"/>
    <property type="match status" value="1"/>
</dbReference>
<protein>
    <recommendedName>
        <fullName evidence="4">FAS1 domain-containing protein</fullName>
    </recommendedName>
</protein>
<comment type="caution">
    <text evidence="5">The sequence shown here is derived from an EMBL/GenBank/DDBJ whole genome shotgun (WGS) entry which is preliminary data.</text>
</comment>
<feature type="compositionally biased region" description="Low complexity" evidence="2">
    <location>
        <begin position="313"/>
        <end position="335"/>
    </location>
</feature>
<keyword evidence="6" id="KW-1185">Reference proteome</keyword>
<accession>A0A835LK40</accession>
<feature type="domain" description="FAS1" evidence="4">
    <location>
        <begin position="126"/>
        <end position="266"/>
    </location>
</feature>
<gene>
    <name evidence="5" type="ORF">IFM89_033504</name>
</gene>
<comment type="similarity">
    <text evidence="1">Belongs to the fasciclin-like AGP family.</text>
</comment>
<dbReference type="InterPro" id="IPR000782">
    <property type="entry name" value="FAS1_domain"/>
</dbReference>
<name>A0A835LK40_9MAGN</name>
<feature type="compositionally biased region" description="Low complexity" evidence="2">
    <location>
        <begin position="28"/>
        <end position="81"/>
    </location>
</feature>
<feature type="compositionally biased region" description="Low complexity" evidence="2">
    <location>
        <begin position="119"/>
        <end position="129"/>
    </location>
</feature>
<dbReference type="SMART" id="SM00554">
    <property type="entry name" value="FAS1"/>
    <property type="match status" value="1"/>
</dbReference>
<dbReference type="EMBL" id="JADFTS010000008">
    <property type="protein sequence ID" value="KAF9594534.1"/>
    <property type="molecule type" value="Genomic_DNA"/>
</dbReference>
<dbReference type="AlphaFoldDB" id="A0A835LK40"/>
<evidence type="ECO:0000313" key="6">
    <source>
        <dbReference type="Proteomes" id="UP000631114"/>
    </source>
</evidence>
<keyword evidence="3" id="KW-1133">Transmembrane helix</keyword>
<keyword evidence="3" id="KW-0472">Membrane</keyword>
<dbReference type="Proteomes" id="UP000631114">
    <property type="component" value="Unassembled WGS sequence"/>
</dbReference>
<feature type="transmembrane region" description="Helical" evidence="3">
    <location>
        <begin position="438"/>
        <end position="457"/>
    </location>
</feature>
<evidence type="ECO:0000256" key="3">
    <source>
        <dbReference type="SAM" id="Phobius"/>
    </source>
</evidence>